<evidence type="ECO:0000313" key="2">
    <source>
        <dbReference type="Proteomes" id="UP001207468"/>
    </source>
</evidence>
<sequence>MATGQPVIQAKWDDAGPDYLKWTPPTASGHTWWYRRLDAAMAYTEAGEEGLSRQVAERLRWRSHKEWQIDALAQINPDSGHEAPSSNIDDMVTKGKKRWDDMHAAVKERGGQLDPTTQEARDWFFENYYKTTGKQGEEDDVKGAEMAAEKKPVWDMASNYNARPASYDRNVAKGEYTTTVDFEQGRMIPNQTYALGGPGETYYNPKSGNAERMPTSEILFQQWKIAAAGNVHRSLP</sequence>
<accession>A0ACC0TYV7</accession>
<reference evidence="1" key="1">
    <citation type="submission" date="2021-03" db="EMBL/GenBank/DDBJ databases">
        <title>Evolutionary priming and transition to the ectomycorrhizal habit in an iconic lineage of mushroom-forming fungi: is preadaptation a requirement?</title>
        <authorList>
            <consortium name="DOE Joint Genome Institute"/>
            <person name="Looney B.P."/>
            <person name="Miyauchi S."/>
            <person name="Morin E."/>
            <person name="Drula E."/>
            <person name="Courty P.E."/>
            <person name="Chicoki N."/>
            <person name="Fauchery L."/>
            <person name="Kohler A."/>
            <person name="Kuo A."/>
            <person name="LaButti K."/>
            <person name="Pangilinan J."/>
            <person name="Lipzen A."/>
            <person name="Riley R."/>
            <person name="Andreopoulos W."/>
            <person name="He G."/>
            <person name="Johnson J."/>
            <person name="Barry K.W."/>
            <person name="Grigoriev I.V."/>
            <person name="Nagy L."/>
            <person name="Hibbett D."/>
            <person name="Henrissat B."/>
            <person name="Matheny P.B."/>
            <person name="Labbe J."/>
            <person name="Martin A.F."/>
        </authorList>
    </citation>
    <scope>NUCLEOTIDE SEQUENCE</scope>
    <source>
        <strain evidence="1">BPL698</strain>
    </source>
</reference>
<organism evidence="1 2">
    <name type="scientific">Russula earlei</name>
    <dbReference type="NCBI Taxonomy" id="71964"/>
    <lineage>
        <taxon>Eukaryota</taxon>
        <taxon>Fungi</taxon>
        <taxon>Dikarya</taxon>
        <taxon>Basidiomycota</taxon>
        <taxon>Agaricomycotina</taxon>
        <taxon>Agaricomycetes</taxon>
        <taxon>Russulales</taxon>
        <taxon>Russulaceae</taxon>
        <taxon>Russula</taxon>
    </lineage>
</organism>
<protein>
    <submittedName>
        <fullName evidence="1">Uncharacterized protein</fullName>
    </submittedName>
</protein>
<comment type="caution">
    <text evidence="1">The sequence shown here is derived from an EMBL/GenBank/DDBJ whole genome shotgun (WGS) entry which is preliminary data.</text>
</comment>
<dbReference type="Proteomes" id="UP001207468">
    <property type="component" value="Unassembled WGS sequence"/>
</dbReference>
<name>A0ACC0TYV7_9AGAM</name>
<dbReference type="EMBL" id="JAGFNK010000301">
    <property type="protein sequence ID" value="KAI9453495.1"/>
    <property type="molecule type" value="Genomic_DNA"/>
</dbReference>
<gene>
    <name evidence="1" type="ORF">F5148DRAFT_1289061</name>
</gene>
<proteinExistence type="predicted"/>
<evidence type="ECO:0000313" key="1">
    <source>
        <dbReference type="EMBL" id="KAI9453495.1"/>
    </source>
</evidence>
<keyword evidence="2" id="KW-1185">Reference proteome</keyword>